<dbReference type="EMBL" id="QSRA01000005">
    <property type="protein sequence ID" value="RGK84863.1"/>
    <property type="molecule type" value="Genomic_DNA"/>
</dbReference>
<evidence type="ECO:0000313" key="3">
    <source>
        <dbReference type="Proteomes" id="UP000261324"/>
    </source>
</evidence>
<reference evidence="2 3" key="1">
    <citation type="submission" date="2018-08" db="EMBL/GenBank/DDBJ databases">
        <title>A genome reference for cultivated species of the human gut microbiota.</title>
        <authorList>
            <person name="Zou Y."/>
            <person name="Xue W."/>
            <person name="Luo G."/>
        </authorList>
    </citation>
    <scope>NUCLEOTIDE SEQUENCE [LARGE SCALE GENOMIC DNA]</scope>
    <source>
        <strain evidence="2 3">TF09-3</strain>
    </source>
</reference>
<protein>
    <submittedName>
        <fullName evidence="2">Helix-turn-helix domain-containing protein</fullName>
    </submittedName>
</protein>
<dbReference type="Pfam" id="PF12645">
    <property type="entry name" value="HTH_16"/>
    <property type="match status" value="1"/>
</dbReference>
<proteinExistence type="predicted"/>
<organism evidence="2 3">
    <name type="scientific">Dorea formicigenerans</name>
    <dbReference type="NCBI Taxonomy" id="39486"/>
    <lineage>
        <taxon>Bacteria</taxon>
        <taxon>Bacillati</taxon>
        <taxon>Bacillota</taxon>
        <taxon>Clostridia</taxon>
        <taxon>Lachnospirales</taxon>
        <taxon>Lachnospiraceae</taxon>
        <taxon>Dorea</taxon>
    </lineage>
</organism>
<feature type="domain" description="Helix-turn-helix conjugative transposon-like" evidence="1">
    <location>
        <begin position="9"/>
        <end position="72"/>
    </location>
</feature>
<name>A0A3E4PYC5_9FIRM</name>
<dbReference type="Proteomes" id="UP000261324">
    <property type="component" value="Unassembled WGS sequence"/>
</dbReference>
<dbReference type="RefSeq" id="WP_117659188.1">
    <property type="nucleotide sequence ID" value="NZ_QSRA01000005.1"/>
</dbReference>
<comment type="caution">
    <text evidence="2">The sequence shown here is derived from an EMBL/GenBank/DDBJ whole genome shotgun (WGS) entry which is preliminary data.</text>
</comment>
<dbReference type="AlphaFoldDB" id="A0A3E4PYC5"/>
<sequence>METGMLSEETIRKAISGDSGAIEQVLNYYAPYIENLCKEVKTRPDGTKETVVNGDMRQQVICKLLEELPNFKVE</sequence>
<dbReference type="InterPro" id="IPR024760">
    <property type="entry name" value="HTH_dom_conjug_TS-like"/>
</dbReference>
<evidence type="ECO:0000259" key="1">
    <source>
        <dbReference type="Pfam" id="PF12645"/>
    </source>
</evidence>
<gene>
    <name evidence="2" type="ORF">DXC93_05125</name>
</gene>
<accession>A0A3E4PYC5</accession>
<evidence type="ECO:0000313" key="2">
    <source>
        <dbReference type="EMBL" id="RGK84863.1"/>
    </source>
</evidence>